<comment type="function">
    <text evidence="1 11">Essential for recycling GMP and indirectly, cGMP.</text>
</comment>
<dbReference type="Gene3D" id="3.30.63.10">
    <property type="entry name" value="Guanylate Kinase phosphate binding domain"/>
    <property type="match status" value="1"/>
</dbReference>
<dbReference type="SMART" id="SM00072">
    <property type="entry name" value="GuKc"/>
    <property type="match status" value="1"/>
</dbReference>
<dbReference type="SUPFAM" id="SSF52540">
    <property type="entry name" value="P-loop containing nucleoside triphosphate hydrolases"/>
    <property type="match status" value="1"/>
</dbReference>
<dbReference type="HOGENOM" id="CLU_001715_1_2_9"/>
<evidence type="ECO:0000256" key="9">
    <source>
        <dbReference type="ARBA" id="ARBA00030128"/>
    </source>
</evidence>
<dbReference type="PANTHER" id="PTHR23117">
    <property type="entry name" value="GUANYLATE KINASE-RELATED"/>
    <property type="match status" value="1"/>
</dbReference>
<comment type="subcellular location">
    <subcellularLocation>
        <location evidence="11">Cytoplasm</location>
    </subcellularLocation>
</comment>
<dbReference type="GO" id="GO:0005829">
    <property type="term" value="C:cytosol"/>
    <property type="evidence" value="ECO:0007669"/>
    <property type="project" value="TreeGrafter"/>
</dbReference>
<dbReference type="InterPro" id="IPR020590">
    <property type="entry name" value="Guanylate_kinase_CS"/>
</dbReference>
<dbReference type="RefSeq" id="WP_012635923.1">
    <property type="nucleotide sequence ID" value="NC_011899.1"/>
</dbReference>
<comment type="catalytic activity">
    <reaction evidence="10 11">
        <text>GMP + ATP = GDP + ADP</text>
        <dbReference type="Rhea" id="RHEA:20780"/>
        <dbReference type="ChEBI" id="CHEBI:30616"/>
        <dbReference type="ChEBI" id="CHEBI:58115"/>
        <dbReference type="ChEBI" id="CHEBI:58189"/>
        <dbReference type="ChEBI" id="CHEBI:456216"/>
        <dbReference type="EC" id="2.7.4.8"/>
    </reaction>
</comment>
<dbReference type="eggNOG" id="COG0194">
    <property type="taxonomic scope" value="Bacteria"/>
</dbReference>
<dbReference type="EMBL" id="CP001098">
    <property type="protein sequence ID" value="ACL69737.1"/>
    <property type="molecule type" value="Genomic_DNA"/>
</dbReference>
<dbReference type="InterPro" id="IPR027417">
    <property type="entry name" value="P-loop_NTPase"/>
</dbReference>
<dbReference type="InterPro" id="IPR008144">
    <property type="entry name" value="Guanylate_kin-like_dom"/>
</dbReference>
<dbReference type="PROSITE" id="PS50052">
    <property type="entry name" value="GUANYLATE_KINASE_2"/>
    <property type="match status" value="1"/>
</dbReference>
<dbReference type="HAMAP" id="MF_00328">
    <property type="entry name" value="Guanylate_kinase"/>
    <property type="match status" value="1"/>
</dbReference>
<dbReference type="Gene3D" id="3.40.50.300">
    <property type="entry name" value="P-loop containing nucleotide triphosphate hydrolases"/>
    <property type="match status" value="2"/>
</dbReference>
<keyword evidence="6 11" id="KW-0547">Nucleotide-binding</keyword>
<evidence type="ECO:0000256" key="10">
    <source>
        <dbReference type="ARBA" id="ARBA00048594"/>
    </source>
</evidence>
<feature type="domain" description="Guanylate kinase-like" evidence="12">
    <location>
        <begin position="4"/>
        <end position="182"/>
    </location>
</feature>
<keyword evidence="11" id="KW-0963">Cytoplasm</keyword>
<evidence type="ECO:0000256" key="3">
    <source>
        <dbReference type="ARBA" id="ARBA00012961"/>
    </source>
</evidence>
<dbReference type="PROSITE" id="PS00856">
    <property type="entry name" value="GUANYLATE_KINASE_1"/>
    <property type="match status" value="1"/>
</dbReference>
<dbReference type="KEGG" id="hor:Hore_09810"/>
<evidence type="ECO:0000256" key="6">
    <source>
        <dbReference type="ARBA" id="ARBA00022741"/>
    </source>
</evidence>
<dbReference type="OrthoDB" id="9808150at2"/>
<dbReference type="GO" id="GO:0004385">
    <property type="term" value="F:GMP kinase activity"/>
    <property type="evidence" value="ECO:0007669"/>
    <property type="project" value="UniProtKB-UniRule"/>
</dbReference>
<dbReference type="InterPro" id="IPR017665">
    <property type="entry name" value="Guanylate_kinase"/>
</dbReference>
<evidence type="ECO:0000256" key="7">
    <source>
        <dbReference type="ARBA" id="ARBA00022777"/>
    </source>
</evidence>
<dbReference type="EC" id="2.7.4.8" evidence="3 11"/>
<feature type="binding site" evidence="11">
    <location>
        <begin position="11"/>
        <end position="18"/>
    </location>
    <ligand>
        <name>ATP</name>
        <dbReference type="ChEBI" id="CHEBI:30616"/>
    </ligand>
</feature>
<comment type="similarity">
    <text evidence="2 11">Belongs to the guanylate kinase family.</text>
</comment>
<evidence type="ECO:0000256" key="4">
    <source>
        <dbReference type="ARBA" id="ARBA00016296"/>
    </source>
</evidence>
<sequence>MGKGKLFVLSGPSGVGKGTVLDKLLSDFKDVQYSVSATTRKPRPGEKDGVDYFFLSREKFFKMVENNEFIEWAEVHNNYYGTPKIFVDKCLAEGKDVILEIDIQGARQVKKLYPDAIFIFLVPPSLNELKRRLNHRGSEDEKNMKIRLNNAEDELKEVKNYDYKVVNDRLDDAVEKLKSIIIAEKCKIREEDCQ</sequence>
<name>B8CWR8_HALOH</name>
<evidence type="ECO:0000313" key="14">
    <source>
        <dbReference type="Proteomes" id="UP000000719"/>
    </source>
</evidence>
<evidence type="ECO:0000256" key="5">
    <source>
        <dbReference type="ARBA" id="ARBA00022679"/>
    </source>
</evidence>
<organism evidence="13 14">
    <name type="scientific">Halothermothrix orenii (strain H 168 / OCM 544 / DSM 9562)</name>
    <dbReference type="NCBI Taxonomy" id="373903"/>
    <lineage>
        <taxon>Bacteria</taxon>
        <taxon>Bacillati</taxon>
        <taxon>Bacillota</taxon>
        <taxon>Clostridia</taxon>
        <taxon>Halanaerobiales</taxon>
        <taxon>Halothermotrichaceae</taxon>
        <taxon>Halothermothrix</taxon>
    </lineage>
</organism>
<dbReference type="GO" id="GO:0005524">
    <property type="term" value="F:ATP binding"/>
    <property type="evidence" value="ECO:0007669"/>
    <property type="project" value="UniProtKB-UniRule"/>
</dbReference>
<proteinExistence type="inferred from homology"/>
<evidence type="ECO:0000313" key="13">
    <source>
        <dbReference type="EMBL" id="ACL69737.1"/>
    </source>
</evidence>
<dbReference type="InterPro" id="IPR008145">
    <property type="entry name" value="GK/Ca_channel_bsu"/>
</dbReference>
<gene>
    <name evidence="11" type="primary">gmk</name>
    <name evidence="13" type="ordered locus">Hore_09810</name>
</gene>
<evidence type="ECO:0000256" key="2">
    <source>
        <dbReference type="ARBA" id="ARBA00005790"/>
    </source>
</evidence>
<evidence type="ECO:0000259" key="12">
    <source>
        <dbReference type="PROSITE" id="PS50052"/>
    </source>
</evidence>
<dbReference type="AlphaFoldDB" id="B8CWR8"/>
<protein>
    <recommendedName>
        <fullName evidence="4 11">Guanylate kinase</fullName>
        <ecNumber evidence="3 11">2.7.4.8</ecNumber>
    </recommendedName>
    <alternativeName>
        <fullName evidence="9 11">GMP kinase</fullName>
    </alternativeName>
</protein>
<dbReference type="STRING" id="373903.Hore_09810"/>
<dbReference type="FunFam" id="3.30.63.10:FF:000002">
    <property type="entry name" value="Guanylate kinase 1"/>
    <property type="match status" value="1"/>
</dbReference>
<keyword evidence="14" id="KW-1185">Reference proteome</keyword>
<evidence type="ECO:0000256" key="11">
    <source>
        <dbReference type="HAMAP-Rule" id="MF_00328"/>
    </source>
</evidence>
<dbReference type="Pfam" id="PF00625">
    <property type="entry name" value="Guanylate_kin"/>
    <property type="match status" value="1"/>
</dbReference>
<evidence type="ECO:0000256" key="1">
    <source>
        <dbReference type="ARBA" id="ARBA00003531"/>
    </source>
</evidence>
<keyword evidence="7 11" id="KW-0418">Kinase</keyword>
<dbReference type="Proteomes" id="UP000000719">
    <property type="component" value="Chromosome"/>
</dbReference>
<evidence type="ECO:0000256" key="8">
    <source>
        <dbReference type="ARBA" id="ARBA00022840"/>
    </source>
</evidence>
<reference evidence="13 14" key="1">
    <citation type="journal article" date="2009" name="PLoS ONE">
        <title>Genome analysis of the anaerobic thermohalophilic bacterium Halothermothrix orenii.</title>
        <authorList>
            <person name="Mavromatis K."/>
            <person name="Ivanova N."/>
            <person name="Anderson I."/>
            <person name="Lykidis A."/>
            <person name="Hooper S.D."/>
            <person name="Sun H."/>
            <person name="Kunin V."/>
            <person name="Lapidus A."/>
            <person name="Hugenholtz P."/>
            <person name="Patel B."/>
            <person name="Kyrpides N.C."/>
        </authorList>
    </citation>
    <scope>NUCLEOTIDE SEQUENCE [LARGE SCALE GENOMIC DNA]</scope>
    <source>
        <strain evidence="14">H 168 / OCM 544 / DSM 9562</strain>
    </source>
</reference>
<dbReference type="CDD" id="cd00071">
    <property type="entry name" value="GMPK"/>
    <property type="match status" value="1"/>
</dbReference>
<dbReference type="PANTHER" id="PTHR23117:SF13">
    <property type="entry name" value="GUANYLATE KINASE"/>
    <property type="match status" value="1"/>
</dbReference>
<keyword evidence="8 11" id="KW-0067">ATP-binding</keyword>
<keyword evidence="5 11" id="KW-0808">Transferase</keyword>
<dbReference type="NCBIfam" id="TIGR03263">
    <property type="entry name" value="guanyl_kin"/>
    <property type="match status" value="1"/>
</dbReference>
<accession>B8CWR8</accession>